<dbReference type="GO" id="GO:0008270">
    <property type="term" value="F:zinc ion binding"/>
    <property type="evidence" value="ECO:0007669"/>
    <property type="project" value="InterPro"/>
</dbReference>
<dbReference type="SUPFAM" id="SSF55486">
    <property type="entry name" value="Metalloproteases ('zincins'), catalytic domain"/>
    <property type="match status" value="1"/>
</dbReference>
<dbReference type="Pfam" id="PF01400">
    <property type="entry name" value="Astacin"/>
    <property type="match status" value="1"/>
</dbReference>
<gene>
    <name evidence="2" type="ORF">NLI96_g3394</name>
</gene>
<evidence type="ECO:0000313" key="3">
    <source>
        <dbReference type="Proteomes" id="UP001212997"/>
    </source>
</evidence>
<dbReference type="AlphaFoldDB" id="A0AAD5YL28"/>
<accession>A0AAD5YL28</accession>
<reference evidence="2" key="1">
    <citation type="submission" date="2022-07" db="EMBL/GenBank/DDBJ databases">
        <title>Genome Sequence of Physisporinus lineatus.</title>
        <authorList>
            <person name="Buettner E."/>
        </authorList>
    </citation>
    <scope>NUCLEOTIDE SEQUENCE</scope>
    <source>
        <strain evidence="2">VT162</strain>
    </source>
</reference>
<dbReference type="InterPro" id="IPR001506">
    <property type="entry name" value="Peptidase_M12A"/>
</dbReference>
<evidence type="ECO:0000313" key="2">
    <source>
        <dbReference type="EMBL" id="KAJ3487641.1"/>
    </source>
</evidence>
<dbReference type="GO" id="GO:0004222">
    <property type="term" value="F:metalloendopeptidase activity"/>
    <property type="evidence" value="ECO:0007669"/>
    <property type="project" value="InterPro"/>
</dbReference>
<feature type="domain" description="Peptidase metallopeptidase" evidence="1">
    <location>
        <begin position="63"/>
        <end position="201"/>
    </location>
</feature>
<organism evidence="2 3">
    <name type="scientific">Meripilus lineatus</name>
    <dbReference type="NCBI Taxonomy" id="2056292"/>
    <lineage>
        <taxon>Eukaryota</taxon>
        <taxon>Fungi</taxon>
        <taxon>Dikarya</taxon>
        <taxon>Basidiomycota</taxon>
        <taxon>Agaricomycotina</taxon>
        <taxon>Agaricomycetes</taxon>
        <taxon>Polyporales</taxon>
        <taxon>Meripilaceae</taxon>
        <taxon>Meripilus</taxon>
    </lineage>
</organism>
<dbReference type="GO" id="GO:0006508">
    <property type="term" value="P:proteolysis"/>
    <property type="evidence" value="ECO:0007669"/>
    <property type="project" value="InterPro"/>
</dbReference>
<dbReference type="InterPro" id="IPR006026">
    <property type="entry name" value="Peptidase_Metallo"/>
</dbReference>
<name>A0AAD5YL28_9APHY</name>
<comment type="caution">
    <text evidence="2">The sequence shown here is derived from an EMBL/GenBank/DDBJ whole genome shotgun (WGS) entry which is preliminary data.</text>
</comment>
<protein>
    <recommendedName>
        <fullName evidence="1">Peptidase metallopeptidase domain-containing protein</fullName>
    </recommendedName>
</protein>
<dbReference type="EMBL" id="JANAWD010000086">
    <property type="protein sequence ID" value="KAJ3487641.1"/>
    <property type="molecule type" value="Genomic_DNA"/>
</dbReference>
<dbReference type="InterPro" id="IPR024079">
    <property type="entry name" value="MetalloPept_cat_dom_sf"/>
</dbReference>
<dbReference type="SMART" id="SM00235">
    <property type="entry name" value="ZnMc"/>
    <property type="match status" value="1"/>
</dbReference>
<proteinExistence type="predicted"/>
<evidence type="ECO:0000259" key="1">
    <source>
        <dbReference type="SMART" id="SM00235"/>
    </source>
</evidence>
<sequence>MIRSLFKAGDCLYNWATVCIHRISESLSLSRSPPKEDCISRLGDHLSPSDPSDEAYRGVMVKEDLLWGQNQEITYSFISGNCNQHGKVHDIIQRWTHYINLTFKWVETQGDIRISFVDEEGPWCLLGVRCLQQQRNKPTMNLQGIDKNTSRPRESERATILHEFGHALGFLHEHQSPCRENGIELIDHEVYAYYAKEANGWSRKDVFQNIIRVHKPNDISTNTKFDSKSIMMYPMYPVYNRQGVDIPLNTELSDIDKSFAIVHYAPLQSNSETSEWDIPHALDVLGVQGNHRSQILNSGDPKEIRRLYIQWSSSRTRVCTSAGPSLQVATQRHANRRWYCIC</sequence>
<dbReference type="Gene3D" id="3.40.390.10">
    <property type="entry name" value="Collagenase (Catalytic Domain)"/>
    <property type="match status" value="1"/>
</dbReference>
<dbReference type="Proteomes" id="UP001212997">
    <property type="component" value="Unassembled WGS sequence"/>
</dbReference>
<keyword evidence="3" id="KW-1185">Reference proteome</keyword>